<dbReference type="EMBL" id="CP011129">
    <property type="protein sequence ID" value="ALN80051.1"/>
    <property type="molecule type" value="Genomic_DNA"/>
</dbReference>
<name>A0A0S2F996_LYSAN</name>
<keyword evidence="3" id="KW-1185">Reference proteome</keyword>
<evidence type="ECO:0000313" key="3">
    <source>
        <dbReference type="Proteomes" id="UP000060787"/>
    </source>
</evidence>
<sequence length="189" mass="21401">MSAPLTHAATPPVFARLLDDDARAGLAPAVRDFHQRGAALYRGQALVRGASHPLARLVRWWFGFPVPGEQVRVSLRIEERNGREHWHRRFGERDFSSSFAPSPDGRFLAEQFGAFRFRFALRSQAGRLHWDFAGWAFGPLPMPRALGPRIVSWEAQDDDGSLRFFSQADFPLLGQLIYYDGRVQPVLAD</sequence>
<dbReference type="AlphaFoldDB" id="A0A0S2F996"/>
<organism evidence="2 3">
    <name type="scientific">Lysobacter antibioticus</name>
    <dbReference type="NCBI Taxonomy" id="84531"/>
    <lineage>
        <taxon>Bacteria</taxon>
        <taxon>Pseudomonadati</taxon>
        <taxon>Pseudomonadota</taxon>
        <taxon>Gammaproteobacteria</taxon>
        <taxon>Lysobacterales</taxon>
        <taxon>Lysobacteraceae</taxon>
        <taxon>Lysobacter</taxon>
    </lineage>
</organism>
<dbReference type="PATRIC" id="fig|84531.8.peg.1927"/>
<evidence type="ECO:0000259" key="1">
    <source>
        <dbReference type="Pfam" id="PF13761"/>
    </source>
</evidence>
<dbReference type="Proteomes" id="UP000060787">
    <property type="component" value="Chromosome"/>
</dbReference>
<evidence type="ECO:0000313" key="2">
    <source>
        <dbReference type="EMBL" id="ALN80051.1"/>
    </source>
</evidence>
<dbReference type="RefSeq" id="WP_057917473.1">
    <property type="nucleotide sequence ID" value="NZ_CP011129.1"/>
</dbReference>
<accession>A0A0S2F996</accession>
<protein>
    <recommendedName>
        <fullName evidence="1">DUF4166 domain-containing protein</fullName>
    </recommendedName>
</protein>
<dbReference type="KEGG" id="lab:LA76x_1907"/>
<dbReference type="eggNOG" id="COG1748">
    <property type="taxonomic scope" value="Bacteria"/>
</dbReference>
<proteinExistence type="predicted"/>
<dbReference type="Pfam" id="PF13761">
    <property type="entry name" value="DUF4166"/>
    <property type="match status" value="1"/>
</dbReference>
<feature type="domain" description="DUF4166" evidence="1">
    <location>
        <begin position="26"/>
        <end position="182"/>
    </location>
</feature>
<dbReference type="InterPro" id="IPR025311">
    <property type="entry name" value="DUF4166"/>
</dbReference>
<dbReference type="STRING" id="84531.LA76x_1907"/>
<gene>
    <name evidence="2" type="ORF">LA76x_1907</name>
</gene>
<reference evidence="2 3" key="1">
    <citation type="journal article" date="2015" name="BMC Genomics">
        <title>Comparative genomics and metabolic profiling of the genus Lysobacter.</title>
        <authorList>
            <person name="de Bruijn I."/>
            <person name="Cheng X."/>
            <person name="de Jager V."/>
            <person name="Exposito R.G."/>
            <person name="Watrous J."/>
            <person name="Patel N."/>
            <person name="Postma J."/>
            <person name="Dorrestein P.C."/>
            <person name="Kobayashi D."/>
            <person name="Raaijmakers J.M."/>
        </authorList>
    </citation>
    <scope>NUCLEOTIDE SEQUENCE [LARGE SCALE GENOMIC DNA]</scope>
    <source>
        <strain evidence="2 3">76</strain>
    </source>
</reference>